<evidence type="ECO:0000313" key="4">
    <source>
        <dbReference type="Proteomes" id="UP000184066"/>
    </source>
</evidence>
<dbReference type="SUPFAM" id="SSF143456">
    <property type="entry name" value="VC0467-like"/>
    <property type="match status" value="1"/>
</dbReference>
<dbReference type="HAMAP" id="MF_00758">
    <property type="entry name" value="UPF0301"/>
    <property type="match status" value="1"/>
</dbReference>
<reference evidence="3 4" key="1">
    <citation type="submission" date="2016-12" db="EMBL/GenBank/DDBJ databases">
        <authorList>
            <person name="Song W.-J."/>
            <person name="Kurnit D.M."/>
        </authorList>
    </citation>
    <scope>NUCLEOTIDE SEQUENCE [LARGE SCALE GENOMIC DNA]</scope>
    <source>
        <strain evidence="3 4">CGMCC 1.10808</strain>
    </source>
</reference>
<dbReference type="AlphaFoldDB" id="A0A1M7TY68"/>
<organism evidence="3 4">
    <name type="scientific">Oceanicella actignis</name>
    <dbReference type="NCBI Taxonomy" id="1189325"/>
    <lineage>
        <taxon>Bacteria</taxon>
        <taxon>Pseudomonadati</taxon>
        <taxon>Pseudomonadota</taxon>
        <taxon>Alphaproteobacteria</taxon>
        <taxon>Rhodobacterales</taxon>
        <taxon>Paracoccaceae</taxon>
        <taxon>Oceanicella</taxon>
    </lineage>
</organism>
<dbReference type="Gene3D" id="3.40.1740.10">
    <property type="entry name" value="VC0467-like"/>
    <property type="match status" value="1"/>
</dbReference>
<dbReference type="Pfam" id="PF02622">
    <property type="entry name" value="DUF179"/>
    <property type="match status" value="1"/>
</dbReference>
<protein>
    <recommendedName>
        <fullName evidence="2">UPF0301 protein SAMN05216200_11194</fullName>
    </recommendedName>
</protein>
<evidence type="ECO:0000313" key="3">
    <source>
        <dbReference type="EMBL" id="SHN75686.1"/>
    </source>
</evidence>
<dbReference type="EMBL" id="FRDL01000011">
    <property type="protein sequence ID" value="SHN75686.1"/>
    <property type="molecule type" value="Genomic_DNA"/>
</dbReference>
<keyword evidence="4" id="KW-1185">Reference proteome</keyword>
<dbReference type="Proteomes" id="UP000184066">
    <property type="component" value="Unassembled WGS sequence"/>
</dbReference>
<name>A0A1M7TY68_9RHOB</name>
<evidence type="ECO:0000256" key="1">
    <source>
        <dbReference type="ARBA" id="ARBA00009600"/>
    </source>
</evidence>
<dbReference type="NCBIfam" id="NF001268">
    <property type="entry name" value="PRK00228.1-4"/>
    <property type="match status" value="1"/>
</dbReference>
<dbReference type="GO" id="GO:0005829">
    <property type="term" value="C:cytosol"/>
    <property type="evidence" value="ECO:0007669"/>
    <property type="project" value="TreeGrafter"/>
</dbReference>
<dbReference type="STRING" id="1189325.SAMN04488119_11094"/>
<evidence type="ECO:0000256" key="2">
    <source>
        <dbReference type="HAMAP-Rule" id="MF_00758"/>
    </source>
</evidence>
<dbReference type="PANTHER" id="PTHR30327">
    <property type="entry name" value="UNCHARACTERIZED PROTEIN YQGE"/>
    <property type="match status" value="1"/>
</dbReference>
<gene>
    <name evidence="3" type="ORF">SAMN05216200_11194</name>
</gene>
<proteinExistence type="inferred from homology"/>
<comment type="similarity">
    <text evidence="1 2">Belongs to the UPF0301 (AlgH) family.</text>
</comment>
<dbReference type="InterPro" id="IPR003774">
    <property type="entry name" value="AlgH-like"/>
</dbReference>
<dbReference type="PANTHER" id="PTHR30327:SF1">
    <property type="entry name" value="UPF0301 PROTEIN YQGE"/>
    <property type="match status" value="1"/>
</dbReference>
<sequence>MLLAMPCLADPRFSHAVIYMCAHNEDGAMGLIVNKPAPDLKFASLLKQLRIAPGPRTRDLKVHFGGPVEMGRGFVLHSDDMRLPEGTRELSGGLCLTASVEILESLANGGGPREALLALGYAGWGPGQLEAELAQNGWLECPADHDLIFDPDDARKWEAAMRRIGVDPALLSSEGGHA</sequence>
<accession>A0A1M7TY68</accession>